<feature type="non-terminal residue" evidence="1">
    <location>
        <position position="124"/>
    </location>
</feature>
<gene>
    <name evidence="1" type="ORF">RPERSI_LOCUS16138</name>
</gene>
<evidence type="ECO:0000313" key="2">
    <source>
        <dbReference type="Proteomes" id="UP000789920"/>
    </source>
</evidence>
<accession>A0ACA9QXY2</accession>
<comment type="caution">
    <text evidence="1">The sequence shown here is derived from an EMBL/GenBank/DDBJ whole genome shotgun (WGS) entry which is preliminary data.</text>
</comment>
<name>A0ACA9QXY2_9GLOM</name>
<keyword evidence="2" id="KW-1185">Reference proteome</keyword>
<sequence>DFLPFQHKYPLHEALPILPKEFTLIQKSAPYSIFSLFFSEHQLQTIVTNTNIYAAVHNAKHGTNQAGEGRNWTNLTLNEFKIWLALVIYMGVFKFPAITDYWKKDSNYPSHDITKTMSLFRFQQ</sequence>
<proteinExistence type="predicted"/>
<evidence type="ECO:0000313" key="1">
    <source>
        <dbReference type="EMBL" id="CAG8768766.1"/>
    </source>
</evidence>
<dbReference type="EMBL" id="CAJVQC010039549">
    <property type="protein sequence ID" value="CAG8768766.1"/>
    <property type="molecule type" value="Genomic_DNA"/>
</dbReference>
<protein>
    <submittedName>
        <fullName evidence="1">724_t:CDS:1</fullName>
    </submittedName>
</protein>
<feature type="non-terminal residue" evidence="1">
    <location>
        <position position="1"/>
    </location>
</feature>
<dbReference type="Proteomes" id="UP000789920">
    <property type="component" value="Unassembled WGS sequence"/>
</dbReference>
<reference evidence="1" key="1">
    <citation type="submission" date="2021-06" db="EMBL/GenBank/DDBJ databases">
        <authorList>
            <person name="Kallberg Y."/>
            <person name="Tangrot J."/>
            <person name="Rosling A."/>
        </authorList>
    </citation>
    <scope>NUCLEOTIDE SEQUENCE</scope>
    <source>
        <strain evidence="1">MA461A</strain>
    </source>
</reference>
<organism evidence="1 2">
    <name type="scientific">Racocetra persica</name>
    <dbReference type="NCBI Taxonomy" id="160502"/>
    <lineage>
        <taxon>Eukaryota</taxon>
        <taxon>Fungi</taxon>
        <taxon>Fungi incertae sedis</taxon>
        <taxon>Mucoromycota</taxon>
        <taxon>Glomeromycotina</taxon>
        <taxon>Glomeromycetes</taxon>
        <taxon>Diversisporales</taxon>
        <taxon>Gigasporaceae</taxon>
        <taxon>Racocetra</taxon>
    </lineage>
</organism>